<keyword evidence="8" id="KW-1185">Reference proteome</keyword>
<keyword evidence="4 6" id="KW-1133">Transmembrane helix</keyword>
<organism evidence="7 8">
    <name type="scientific">Acetivibrio clariflavus (strain DSM 19732 / NBRC 101661 / EBR45)</name>
    <name type="common">Clostridium clariflavum</name>
    <dbReference type="NCBI Taxonomy" id="720554"/>
    <lineage>
        <taxon>Bacteria</taxon>
        <taxon>Bacillati</taxon>
        <taxon>Bacillota</taxon>
        <taxon>Clostridia</taxon>
        <taxon>Eubacteriales</taxon>
        <taxon>Oscillospiraceae</taxon>
        <taxon>Acetivibrio</taxon>
    </lineage>
</organism>
<sequence length="262" mass="29211">MIKDITLGQYFPGESIIHRMDPRVKIVLTAILMVTLLIIDSYISFSLFAILVFAAVAVSKVPVRYTLKGLKPILFIVVFAAIVNIFFTPGTEVLSFKYIRITFEGIHLAVKMAIRLSLLVIGTSLLTLTTTPIALTDGIERLFEPLKHVKVPVHEFAMMMTIALRFIPTLLEETDKIMKAQISRGADFDSGNIVKRAKSFIPILVPLFVSAFRRADELADAMNARCYRGGIGRTRMNELHLSGIDAIASLVVIIFEILILLF</sequence>
<feature type="transmembrane region" description="Helical" evidence="6">
    <location>
        <begin position="26"/>
        <end position="53"/>
    </location>
</feature>
<reference evidence="8" key="1">
    <citation type="submission" date="2011-12" db="EMBL/GenBank/DDBJ databases">
        <title>Complete sequence of Clostridium clariflavum DSM 19732.</title>
        <authorList>
            <consortium name="US DOE Joint Genome Institute"/>
            <person name="Lucas S."/>
            <person name="Han J."/>
            <person name="Lapidus A."/>
            <person name="Cheng J.-F."/>
            <person name="Goodwin L."/>
            <person name="Pitluck S."/>
            <person name="Peters L."/>
            <person name="Teshima H."/>
            <person name="Detter J.C."/>
            <person name="Han C."/>
            <person name="Tapia R."/>
            <person name="Land M."/>
            <person name="Hauser L."/>
            <person name="Kyrpides N."/>
            <person name="Ivanova N."/>
            <person name="Pagani I."/>
            <person name="Kitzmiller T."/>
            <person name="Lynd L."/>
            <person name="Izquierdo J."/>
            <person name="Woyke T."/>
        </authorList>
    </citation>
    <scope>NUCLEOTIDE SEQUENCE [LARGE SCALE GENOMIC DNA]</scope>
    <source>
        <strain evidence="8">DSM 19732 / NBRC 101661 / EBR45</strain>
    </source>
</reference>
<dbReference type="PANTHER" id="PTHR34857">
    <property type="entry name" value="SLL0384 PROTEIN"/>
    <property type="match status" value="1"/>
</dbReference>
<name>G8M2D9_ACECE</name>
<dbReference type="InterPro" id="IPR003339">
    <property type="entry name" value="ABC/ECF_trnsptr_transmembrane"/>
</dbReference>
<protein>
    <submittedName>
        <fullName evidence="7">ABC-type cobalt transport system, permease component CbiQ</fullName>
    </submittedName>
</protein>
<evidence type="ECO:0000256" key="5">
    <source>
        <dbReference type="ARBA" id="ARBA00023136"/>
    </source>
</evidence>
<dbReference type="HOGENOM" id="CLU_056469_2_2_9"/>
<dbReference type="Pfam" id="PF02361">
    <property type="entry name" value="CbiQ"/>
    <property type="match status" value="1"/>
</dbReference>
<gene>
    <name evidence="7" type="ordered locus">Clocl_3861</name>
</gene>
<evidence type="ECO:0000313" key="8">
    <source>
        <dbReference type="Proteomes" id="UP000005435"/>
    </source>
</evidence>
<evidence type="ECO:0000256" key="3">
    <source>
        <dbReference type="ARBA" id="ARBA00022692"/>
    </source>
</evidence>
<evidence type="ECO:0000256" key="2">
    <source>
        <dbReference type="ARBA" id="ARBA00022475"/>
    </source>
</evidence>
<dbReference type="InterPro" id="IPR051611">
    <property type="entry name" value="ECF_transporter_component"/>
</dbReference>
<feature type="transmembrane region" description="Helical" evidence="6">
    <location>
        <begin position="116"/>
        <end position="135"/>
    </location>
</feature>
<proteinExistence type="predicted"/>
<feature type="transmembrane region" description="Helical" evidence="6">
    <location>
        <begin position="155"/>
        <end position="171"/>
    </location>
</feature>
<evidence type="ECO:0000256" key="6">
    <source>
        <dbReference type="SAM" id="Phobius"/>
    </source>
</evidence>
<dbReference type="EMBL" id="CP003065">
    <property type="protein sequence ID" value="AEV70309.1"/>
    <property type="molecule type" value="Genomic_DNA"/>
</dbReference>
<feature type="transmembrane region" description="Helical" evidence="6">
    <location>
        <begin position="243"/>
        <end position="261"/>
    </location>
</feature>
<dbReference type="KEGG" id="ccl:Clocl_3861"/>
<dbReference type="AlphaFoldDB" id="G8M2D9"/>
<keyword evidence="2" id="KW-1003">Cell membrane</keyword>
<keyword evidence="3 6" id="KW-0812">Transmembrane</keyword>
<dbReference type="eggNOG" id="COG0619">
    <property type="taxonomic scope" value="Bacteria"/>
</dbReference>
<accession>G8M2D9</accession>
<dbReference type="PANTHER" id="PTHR34857:SF2">
    <property type="entry name" value="SLL0384 PROTEIN"/>
    <property type="match status" value="1"/>
</dbReference>
<keyword evidence="5 6" id="KW-0472">Membrane</keyword>
<feature type="transmembrane region" description="Helical" evidence="6">
    <location>
        <begin position="73"/>
        <end position="95"/>
    </location>
</feature>
<dbReference type="OrthoDB" id="8075495at2"/>
<evidence type="ECO:0000313" key="7">
    <source>
        <dbReference type="EMBL" id="AEV70309.1"/>
    </source>
</evidence>
<dbReference type="CDD" id="cd16914">
    <property type="entry name" value="EcfT"/>
    <property type="match status" value="1"/>
</dbReference>
<evidence type="ECO:0000256" key="4">
    <source>
        <dbReference type="ARBA" id="ARBA00022989"/>
    </source>
</evidence>
<reference evidence="7 8" key="2">
    <citation type="journal article" date="2012" name="Stand. Genomic Sci.">
        <title>Complete Genome Sequence of Clostridium clariflavum DSM 19732.</title>
        <authorList>
            <person name="Izquierdo J.A."/>
            <person name="Goodwin L."/>
            <person name="Davenport K.W."/>
            <person name="Teshima H."/>
            <person name="Bruce D."/>
            <person name="Detter C."/>
            <person name="Tapia R."/>
            <person name="Han S."/>
            <person name="Land M."/>
            <person name="Hauser L."/>
            <person name="Jeffries C.D."/>
            <person name="Han J."/>
            <person name="Pitluck S."/>
            <person name="Nolan M."/>
            <person name="Chen A."/>
            <person name="Huntemann M."/>
            <person name="Mavromatis K."/>
            <person name="Mikhailova N."/>
            <person name="Liolios K."/>
            <person name="Woyke T."/>
            <person name="Lynd L.R."/>
        </authorList>
    </citation>
    <scope>NUCLEOTIDE SEQUENCE [LARGE SCALE GENOMIC DNA]</scope>
    <source>
        <strain evidence="8">DSM 19732 / NBRC 101661 / EBR45</strain>
    </source>
</reference>
<dbReference type="Proteomes" id="UP000005435">
    <property type="component" value="Chromosome"/>
</dbReference>
<evidence type="ECO:0000256" key="1">
    <source>
        <dbReference type="ARBA" id="ARBA00004141"/>
    </source>
</evidence>
<comment type="subcellular location">
    <subcellularLocation>
        <location evidence="1">Membrane</location>
        <topology evidence="1">Multi-pass membrane protein</topology>
    </subcellularLocation>
</comment>
<dbReference type="RefSeq" id="WP_014256811.1">
    <property type="nucleotide sequence ID" value="NC_016627.1"/>
</dbReference>
<dbReference type="GO" id="GO:0005886">
    <property type="term" value="C:plasma membrane"/>
    <property type="evidence" value="ECO:0007669"/>
    <property type="project" value="UniProtKB-ARBA"/>
</dbReference>
<dbReference type="STRING" id="720554.Clocl_3861"/>